<protein>
    <submittedName>
        <fullName evidence="2">Heterokaryon incompatibility protein domain-containing protein</fullName>
    </submittedName>
</protein>
<reference evidence="2 3" key="1">
    <citation type="submission" date="2023-09" db="EMBL/GenBank/DDBJ databases">
        <title>Multi-omics analysis of a traditional fermented food reveals byproduct-associated fungal strains for waste-to-food upcycling.</title>
        <authorList>
            <consortium name="Lawrence Berkeley National Laboratory"/>
            <person name="Rekdal V.M."/>
            <person name="Villalobos-Escobedo J.M."/>
            <person name="Rodriguez-Valeron N."/>
            <person name="Garcia M.O."/>
            <person name="Vasquez D.P."/>
            <person name="Damayanti I."/>
            <person name="Sorensen P.M."/>
            <person name="Baidoo E.E."/>
            <person name="De Carvalho A.C."/>
            <person name="Riley R."/>
            <person name="Lipzen A."/>
            <person name="He G."/>
            <person name="Yan M."/>
            <person name="Haridas S."/>
            <person name="Daum C."/>
            <person name="Yoshinaga Y."/>
            <person name="Ng V."/>
            <person name="Grigoriev I.V."/>
            <person name="Munk R."/>
            <person name="Nuraida L."/>
            <person name="Wijaya C.H."/>
            <person name="Morales P.-C."/>
            <person name="Keasling J.D."/>
        </authorList>
    </citation>
    <scope>NUCLEOTIDE SEQUENCE [LARGE SCALE GENOMIC DNA]</scope>
    <source>
        <strain evidence="2 3">FGSC 2613</strain>
    </source>
</reference>
<proteinExistence type="predicted"/>
<gene>
    <name evidence="2" type="ORF">QR685DRAFT_541201</name>
</gene>
<dbReference type="InterPro" id="IPR010730">
    <property type="entry name" value="HET"/>
</dbReference>
<evidence type="ECO:0000313" key="3">
    <source>
        <dbReference type="Proteomes" id="UP001451303"/>
    </source>
</evidence>
<dbReference type="PANTHER" id="PTHR33112">
    <property type="entry name" value="DOMAIN PROTEIN, PUTATIVE-RELATED"/>
    <property type="match status" value="1"/>
</dbReference>
<dbReference type="Proteomes" id="UP001451303">
    <property type="component" value="Unassembled WGS sequence"/>
</dbReference>
<dbReference type="PANTHER" id="PTHR33112:SF1">
    <property type="entry name" value="HETEROKARYON INCOMPATIBILITY DOMAIN-CONTAINING PROTEIN"/>
    <property type="match status" value="1"/>
</dbReference>
<evidence type="ECO:0000313" key="2">
    <source>
        <dbReference type="EMBL" id="KAL0475984.1"/>
    </source>
</evidence>
<dbReference type="EMBL" id="JAVLET010000001">
    <property type="protein sequence ID" value="KAL0475984.1"/>
    <property type="molecule type" value="Genomic_DNA"/>
</dbReference>
<name>A0ABR3DTH8_NEUIN</name>
<evidence type="ECO:0000259" key="1">
    <source>
        <dbReference type="Pfam" id="PF06985"/>
    </source>
</evidence>
<organism evidence="2 3">
    <name type="scientific">Neurospora intermedia</name>
    <dbReference type="NCBI Taxonomy" id="5142"/>
    <lineage>
        <taxon>Eukaryota</taxon>
        <taxon>Fungi</taxon>
        <taxon>Dikarya</taxon>
        <taxon>Ascomycota</taxon>
        <taxon>Pezizomycotina</taxon>
        <taxon>Sordariomycetes</taxon>
        <taxon>Sordariomycetidae</taxon>
        <taxon>Sordariales</taxon>
        <taxon>Sordariaceae</taxon>
        <taxon>Neurospora</taxon>
    </lineage>
</organism>
<keyword evidence="3" id="KW-1185">Reference proteome</keyword>
<sequence length="927" mass="105088">MTSYLSRQSGSVSSPALTGSERLAVTRMKHGHMARRIPAGSSGYLDGTYAWASMLYDFIFLNPIEKKIIDGFFVRKVTSTLAPESVGCHSHAQHPLLLSITASITRPTMAWTRHSRSEEPKVLNQEVMKIPDSSFSARKERSGSRSWQRFTAAARAVDCLKKAFKTRQQKTQDLGLCHECQRIKLHNIFEPNKGIKAQSWRTLNLLAYLDFHTLRPCWEPKKTWRVSMNDRDTCPTCAFFAVCSSRMGFPVEEFSNSGYIEPGIRRITGATAFACDDPGADTGFFDVEVLELRVCPDGNEQSPWVSKLHRTWSETHYILPCQDHGGEDEGGSDTVNYEVIKQWLSFCEIEHSTCIDAPSFPLSDTIPGLCLIDCHSRKIVPAVGLGKPRYVTLSYVWGTSGATSMTTPTLPEGDQLPKIVNDAITVTHKLGYKYLWVDRYCIPQDDPYAKHIQIQNMGSIYSLSILTIIGAAGEDAEYGLPGVSSAPRVPQLWTDIPNNGGNNHLQLIYFNPPDTEIRTAKWHSRGWTYQEGLLSKRRLVCSDRHVYFQCQEMHTTGELEFNGREWGYQKPHRKREHLARRDHVGKSISKKEAVFPYPWDWWDWESAFWVRVGEFMNRTLSYDMDGLDAMKGIIQTYRDQTPLRFVWGLPYRGPEHSRVPENLKADQYRVSPPQGIFFEVDTHPAVSVCELLGSLSWKDEWLAKPDCAATGNNTTEVSPRRTVLPSWTWAGWKSLPSHDASVTPSRLTTGQGFGTSQIPVSIKFTFKDKELDWITDHSEILKRSEIIGKFPDYLSITGSVFEADLVCTEVQDRKGNISLVWKYVSPPSLVGKEQDLPPGLFEQVNGSCVSLLGLYFFSRSFPQSTNFLDFHFLLFRKVGEDDAGPLYERVTSVFLAELHHHHKRRVELPAGPWPPVLDKDVKEVRIL</sequence>
<comment type="caution">
    <text evidence="2">The sequence shown here is derived from an EMBL/GenBank/DDBJ whole genome shotgun (WGS) entry which is preliminary data.</text>
</comment>
<accession>A0ABR3DTH8</accession>
<dbReference type="Pfam" id="PF06985">
    <property type="entry name" value="HET"/>
    <property type="match status" value="1"/>
</dbReference>
<feature type="domain" description="Heterokaryon incompatibility" evidence="1">
    <location>
        <begin position="390"/>
        <end position="531"/>
    </location>
</feature>